<evidence type="ECO:0000313" key="4">
    <source>
        <dbReference type="Proteomes" id="UP001229244"/>
    </source>
</evidence>
<feature type="transmembrane region" description="Helical" evidence="2">
    <location>
        <begin position="97"/>
        <end position="116"/>
    </location>
</feature>
<feature type="region of interest" description="Disordered" evidence="1">
    <location>
        <begin position="1"/>
        <end position="31"/>
    </location>
</feature>
<keyword evidence="2" id="KW-0472">Membrane</keyword>
<evidence type="ECO:0000313" key="3">
    <source>
        <dbReference type="EMBL" id="MDQ0316709.1"/>
    </source>
</evidence>
<dbReference type="AlphaFoldDB" id="A0AAE4AVH9"/>
<keyword evidence="2" id="KW-1133">Transmembrane helix</keyword>
<keyword evidence="2" id="KW-0812">Transmembrane</keyword>
<dbReference type="RefSeq" id="WP_306886591.1">
    <property type="nucleotide sequence ID" value="NZ_JAUSUL010000003.1"/>
</dbReference>
<dbReference type="EMBL" id="JAUSUL010000003">
    <property type="protein sequence ID" value="MDQ0316709.1"/>
    <property type="molecule type" value="Genomic_DNA"/>
</dbReference>
<gene>
    <name evidence="3" type="ORF">J2S73_003185</name>
</gene>
<reference evidence="3" key="1">
    <citation type="submission" date="2023-07" db="EMBL/GenBank/DDBJ databases">
        <title>Genomic Encyclopedia of Type Strains, Phase IV (KMG-IV): sequencing the most valuable type-strain genomes for metagenomic binning, comparative biology and taxonomic classification.</title>
        <authorList>
            <person name="Goeker M."/>
        </authorList>
    </citation>
    <scope>NUCLEOTIDE SEQUENCE</scope>
    <source>
        <strain evidence="3">DSM 21202</strain>
    </source>
</reference>
<organism evidence="3 4">
    <name type="scientific">Amorphus orientalis</name>
    <dbReference type="NCBI Taxonomy" id="649198"/>
    <lineage>
        <taxon>Bacteria</taxon>
        <taxon>Pseudomonadati</taxon>
        <taxon>Pseudomonadota</taxon>
        <taxon>Alphaproteobacteria</taxon>
        <taxon>Hyphomicrobiales</taxon>
        <taxon>Amorphaceae</taxon>
        <taxon>Amorphus</taxon>
    </lineage>
</organism>
<feature type="transmembrane region" description="Helical" evidence="2">
    <location>
        <begin position="71"/>
        <end position="91"/>
    </location>
</feature>
<sequence length="139" mass="15029">MSEDAKPEQAAPKPASRKRSYPPLPASQTGLAGRCPRCGEGKLFDGFLSIRETCAVCGLDFRFIDSGDGPAVFVILIVGFLVVGLALLMEVLWQPPIWVHLIVLAPLTIGLSLGIIRPLKGMLIAQQYQTRAAEGRLED</sequence>
<accession>A0AAE4AVH9</accession>
<name>A0AAE4AVH9_9HYPH</name>
<proteinExistence type="predicted"/>
<dbReference type="InterPro" id="IPR009325">
    <property type="entry name" value="DUF983"/>
</dbReference>
<dbReference type="Pfam" id="PF06170">
    <property type="entry name" value="DUF983"/>
    <property type="match status" value="1"/>
</dbReference>
<protein>
    <submittedName>
        <fullName evidence="3">Uncharacterized protein (DUF983 family)</fullName>
    </submittedName>
</protein>
<keyword evidence="4" id="KW-1185">Reference proteome</keyword>
<evidence type="ECO:0000256" key="1">
    <source>
        <dbReference type="SAM" id="MobiDB-lite"/>
    </source>
</evidence>
<evidence type="ECO:0000256" key="2">
    <source>
        <dbReference type="SAM" id="Phobius"/>
    </source>
</evidence>
<comment type="caution">
    <text evidence="3">The sequence shown here is derived from an EMBL/GenBank/DDBJ whole genome shotgun (WGS) entry which is preliminary data.</text>
</comment>
<dbReference type="Proteomes" id="UP001229244">
    <property type="component" value="Unassembled WGS sequence"/>
</dbReference>